<evidence type="ECO:0000313" key="1">
    <source>
        <dbReference type="EMBL" id="MPW17860.1"/>
    </source>
</evidence>
<dbReference type="Pfam" id="PF08795">
    <property type="entry name" value="DUF1796"/>
    <property type="match status" value="1"/>
</dbReference>
<gene>
    <name evidence="1" type="ORF">GCT13_13170</name>
</gene>
<evidence type="ECO:0000313" key="2">
    <source>
        <dbReference type="Proteomes" id="UP000484381"/>
    </source>
</evidence>
<organism evidence="1 2">
    <name type="scientific">Paraburkholderia franconis</name>
    <dbReference type="NCBI Taxonomy" id="2654983"/>
    <lineage>
        <taxon>Bacteria</taxon>
        <taxon>Pseudomonadati</taxon>
        <taxon>Pseudomonadota</taxon>
        <taxon>Betaproteobacteria</taxon>
        <taxon>Burkholderiales</taxon>
        <taxon>Burkholderiaceae</taxon>
        <taxon>Paraburkholderia</taxon>
    </lineage>
</organism>
<accession>A0A7X1N9N3</accession>
<dbReference type="Proteomes" id="UP000484381">
    <property type="component" value="Unassembled WGS sequence"/>
</dbReference>
<dbReference type="InterPro" id="IPR014903">
    <property type="entry name" value="DUF1796"/>
</dbReference>
<dbReference type="EMBL" id="WHNP01000010">
    <property type="protein sequence ID" value="MPW17860.1"/>
    <property type="molecule type" value="Genomic_DNA"/>
</dbReference>
<name>A0A7X1N9N3_9BURK</name>
<keyword evidence="2" id="KW-1185">Reference proteome</keyword>
<proteinExistence type="predicted"/>
<dbReference type="AlphaFoldDB" id="A0A7X1N9N3"/>
<sequence length="270" mass="30635">MSHPLTGPGPVTEGATLGPIAFMQAKLKFHKKFAVFGRKSPPDRSYDQVVSIGSNCEVTWNIRHHFETGKAYPFDWWMTPFHALLDVLDARFSGLFEPSNLSIPADRGTVVDTRFNLMYHHDFARDEDGRVIVGDVEKQLMDLRKKYARRADRFVNELDGKKVLFVRNRCGNDPAYLNGDYGDIQPDQCMEIQRALSALLPRTQFDLFATNKPGFEAFSYRGSEIFSDLIIEHGDCSDYMVSPQGWAEMFERNRIVLRGAQDASARAVTA</sequence>
<comment type="caution">
    <text evidence="1">The sequence shown here is derived from an EMBL/GenBank/DDBJ whole genome shotgun (WGS) entry which is preliminary data.</text>
</comment>
<protein>
    <recommendedName>
        <fullName evidence="3">Papain-like cysteine peptidase</fullName>
    </recommendedName>
</protein>
<reference evidence="1 2" key="1">
    <citation type="submission" date="2019-10" db="EMBL/GenBank/DDBJ databases">
        <title>Paraburkholderia sp. isolated from nodules of Mimosa pudica from Brazilian Atlantic Forest soils.</title>
        <authorList>
            <person name="Paulitsch F."/>
            <person name="Hungria M."/>
            <person name="Dall'Agnol R."/>
        </authorList>
    </citation>
    <scope>NUCLEOTIDE SEQUENCE [LARGE SCALE GENOMIC DNA]</scope>
    <source>
        <strain evidence="1 2">CNPSo 3157</strain>
    </source>
</reference>
<evidence type="ECO:0008006" key="3">
    <source>
        <dbReference type="Google" id="ProtNLM"/>
    </source>
</evidence>